<dbReference type="EMBL" id="AUPC02000041">
    <property type="protein sequence ID" value="POG77386.1"/>
    <property type="molecule type" value="Genomic_DNA"/>
</dbReference>
<gene>
    <name evidence="1" type="ORF">GLOIN_2v1767959</name>
</gene>
<proteinExistence type="predicted"/>
<protein>
    <submittedName>
        <fullName evidence="1">Uncharacterized protein</fullName>
    </submittedName>
</protein>
<sequence length="219" mass="24852">MLHIVPNIVTGLYSTKKIGFYSFKNFLIYYDESPLNNNINNIQDRFIIDNSGFNIYSSDLPQTNVMQIEQHSSNTLNNNLNISYGIPVSYATNNYERQSMTPSINNERVISTSTIQSNPAANSSNSSYTPYNSNHNVNTPSLNFNNPGTFRFEIPGFVIVVIPTTPTTNSTSLNTQNQFQQEHTYSNITNDNSHTQFQQQQQNFLDVNGSFINFNNFRG</sequence>
<accession>A0A2P4QID7</accession>
<keyword evidence="2" id="KW-1185">Reference proteome</keyword>
<reference evidence="1 2" key="2">
    <citation type="journal article" date="2018" name="New Phytol.">
        <title>High intraspecific genome diversity in the model arbuscular mycorrhizal symbiont Rhizophagus irregularis.</title>
        <authorList>
            <person name="Chen E.C.H."/>
            <person name="Morin E."/>
            <person name="Beaudet D."/>
            <person name="Noel J."/>
            <person name="Yildirir G."/>
            <person name="Ndikumana S."/>
            <person name="Charron P."/>
            <person name="St-Onge C."/>
            <person name="Giorgi J."/>
            <person name="Kruger M."/>
            <person name="Marton T."/>
            <person name="Ropars J."/>
            <person name="Grigoriev I.V."/>
            <person name="Hainaut M."/>
            <person name="Henrissat B."/>
            <person name="Roux C."/>
            <person name="Martin F."/>
            <person name="Corradi N."/>
        </authorList>
    </citation>
    <scope>NUCLEOTIDE SEQUENCE [LARGE SCALE GENOMIC DNA]</scope>
    <source>
        <strain evidence="1 2">DAOM 197198</strain>
    </source>
</reference>
<evidence type="ECO:0000313" key="1">
    <source>
        <dbReference type="EMBL" id="POG77386.1"/>
    </source>
</evidence>
<dbReference type="Proteomes" id="UP000018888">
    <property type="component" value="Unassembled WGS sequence"/>
</dbReference>
<organism evidence="1 2">
    <name type="scientific">Rhizophagus irregularis (strain DAOM 181602 / DAOM 197198 / MUCL 43194)</name>
    <name type="common">Arbuscular mycorrhizal fungus</name>
    <name type="synonym">Glomus intraradices</name>
    <dbReference type="NCBI Taxonomy" id="747089"/>
    <lineage>
        <taxon>Eukaryota</taxon>
        <taxon>Fungi</taxon>
        <taxon>Fungi incertae sedis</taxon>
        <taxon>Mucoromycota</taxon>
        <taxon>Glomeromycotina</taxon>
        <taxon>Glomeromycetes</taxon>
        <taxon>Glomerales</taxon>
        <taxon>Glomeraceae</taxon>
        <taxon>Rhizophagus</taxon>
    </lineage>
</organism>
<evidence type="ECO:0000313" key="2">
    <source>
        <dbReference type="Proteomes" id="UP000018888"/>
    </source>
</evidence>
<name>A0A2P4QID7_RHIID</name>
<dbReference type="AlphaFoldDB" id="A0A2P4QID7"/>
<comment type="caution">
    <text evidence="1">The sequence shown here is derived from an EMBL/GenBank/DDBJ whole genome shotgun (WGS) entry which is preliminary data.</text>
</comment>
<dbReference type="VEuPathDB" id="FungiDB:RhiirFUN_022701"/>
<reference evidence="1 2" key="1">
    <citation type="journal article" date="2013" name="Proc. Natl. Acad. Sci. U.S.A.">
        <title>Genome of an arbuscular mycorrhizal fungus provides insight into the oldest plant symbiosis.</title>
        <authorList>
            <person name="Tisserant E."/>
            <person name="Malbreil M."/>
            <person name="Kuo A."/>
            <person name="Kohler A."/>
            <person name="Symeonidi A."/>
            <person name="Balestrini R."/>
            <person name="Charron P."/>
            <person name="Duensing N."/>
            <person name="Frei Dit Frey N."/>
            <person name="Gianinazzi-Pearson V."/>
            <person name="Gilbert L.B."/>
            <person name="Handa Y."/>
            <person name="Herr J.R."/>
            <person name="Hijri M."/>
            <person name="Koul R."/>
            <person name="Kawaguchi M."/>
            <person name="Krajinski F."/>
            <person name="Lammers P.J."/>
            <person name="Masclaux F.G."/>
            <person name="Murat C."/>
            <person name="Morin E."/>
            <person name="Ndikumana S."/>
            <person name="Pagni M."/>
            <person name="Petitpierre D."/>
            <person name="Requena N."/>
            <person name="Rosikiewicz P."/>
            <person name="Riley R."/>
            <person name="Saito K."/>
            <person name="San Clemente H."/>
            <person name="Shapiro H."/>
            <person name="van Tuinen D."/>
            <person name="Becard G."/>
            <person name="Bonfante P."/>
            <person name="Paszkowski U."/>
            <person name="Shachar-Hill Y.Y."/>
            <person name="Tuskan G.A."/>
            <person name="Young P.W."/>
            <person name="Sanders I.R."/>
            <person name="Henrissat B."/>
            <person name="Rensing S.A."/>
            <person name="Grigoriev I.V."/>
            <person name="Corradi N."/>
            <person name="Roux C."/>
            <person name="Martin F."/>
        </authorList>
    </citation>
    <scope>NUCLEOTIDE SEQUENCE [LARGE SCALE GENOMIC DNA]</scope>
    <source>
        <strain evidence="1 2">DAOM 197198</strain>
    </source>
</reference>